<dbReference type="STRING" id="29655.A0A0K9PW25"/>
<dbReference type="PROSITE" id="PS00435">
    <property type="entry name" value="PEROXIDASE_1"/>
    <property type="match status" value="1"/>
</dbReference>
<evidence type="ECO:0000256" key="17">
    <source>
        <dbReference type="PIRSR" id="PIRSR600823-5"/>
    </source>
</evidence>
<evidence type="ECO:0000256" key="6">
    <source>
        <dbReference type="ARBA" id="ARBA00022837"/>
    </source>
</evidence>
<comment type="similarity">
    <text evidence="2">Belongs to the peroxidase family. Ascorbate peroxidase subfamily.</text>
</comment>
<dbReference type="InterPro" id="IPR033905">
    <property type="entry name" value="Secretory_peroxidase"/>
</dbReference>
<dbReference type="GO" id="GO:0140825">
    <property type="term" value="F:lactoperoxidase activity"/>
    <property type="evidence" value="ECO:0007669"/>
    <property type="project" value="UniProtKB-EC"/>
</dbReference>
<feature type="binding site" evidence="15">
    <location>
        <position position="90"/>
    </location>
    <ligand>
        <name>Ca(2+)</name>
        <dbReference type="ChEBI" id="CHEBI:29108"/>
        <label>1</label>
    </ligand>
</feature>
<sequence length="320" mass="36044">MAMTFSSGFLGLSFFLLLLASSTANARMHPMFYHWSCPQLTQIVNKGVRQALAKEQRLGASLLRLFFHDCFVNGCDGGLLLDDTSTFKGEKNAFPNRGTARGFEVIDDIKTKLEVACPGIVSCADILALATRYAVIKLGGPWWRLDLGRRDARTASESKANRDLPSPLSSLERLVKSFKKKGMNERDLTALSGAHTIGQAQCFLFRSRIYNDTDIDPKFAKVRQANCPWKGGNKKLAALDERSPNKFDNQFFKNLMKRQGLLHSDQVLFNNQSVGFIVRQYSMFQFIFFKDFSRGMTKLSNISPLTGKKGEIRKNCRRVN</sequence>
<dbReference type="GO" id="GO:0009505">
    <property type="term" value="C:plant-type cell wall"/>
    <property type="evidence" value="ECO:0000318"/>
    <property type="project" value="GO_Central"/>
</dbReference>
<dbReference type="GO" id="GO:0020037">
    <property type="term" value="F:heme binding"/>
    <property type="evidence" value="ECO:0007669"/>
    <property type="project" value="UniProtKB-UniRule"/>
</dbReference>
<evidence type="ECO:0000256" key="15">
    <source>
        <dbReference type="PIRSR" id="PIRSR600823-3"/>
    </source>
</evidence>
<comment type="catalytic activity">
    <reaction evidence="1 18">
        <text>2 a phenolic donor + H2O2 = 2 a phenolic radical donor + 2 H2O</text>
        <dbReference type="Rhea" id="RHEA:56136"/>
        <dbReference type="ChEBI" id="CHEBI:15377"/>
        <dbReference type="ChEBI" id="CHEBI:16240"/>
        <dbReference type="ChEBI" id="CHEBI:139520"/>
        <dbReference type="ChEBI" id="CHEBI:139521"/>
        <dbReference type="EC" id="1.11.1.7"/>
    </reaction>
</comment>
<evidence type="ECO:0000256" key="13">
    <source>
        <dbReference type="PIRSR" id="PIRSR600823-1"/>
    </source>
</evidence>
<protein>
    <recommendedName>
        <fullName evidence="18">Peroxidase</fullName>
        <ecNumber evidence="18">1.11.1.7</ecNumber>
    </recommendedName>
</protein>
<evidence type="ECO:0000256" key="3">
    <source>
        <dbReference type="ARBA" id="ARBA00022559"/>
    </source>
</evidence>
<keyword evidence="21" id="KW-1185">Reference proteome</keyword>
<evidence type="ECO:0000259" key="19">
    <source>
        <dbReference type="PROSITE" id="PS50873"/>
    </source>
</evidence>
<feature type="disulfide bond" evidence="17">
    <location>
        <begin position="37"/>
        <end position="117"/>
    </location>
</feature>
<feature type="chain" id="PRO_5005393873" description="Peroxidase" evidence="18">
    <location>
        <begin position="27"/>
        <end position="320"/>
    </location>
</feature>
<feature type="disulfide bond" evidence="17">
    <location>
        <begin position="70"/>
        <end position="75"/>
    </location>
</feature>
<feature type="disulfide bond" evidence="17">
    <location>
        <begin position="123"/>
        <end position="316"/>
    </location>
</feature>
<comment type="caution">
    <text evidence="20">The sequence shown here is derived from an EMBL/GenBank/DDBJ whole genome shotgun (WGS) entry which is preliminary data.</text>
</comment>
<dbReference type="InterPro" id="IPR010255">
    <property type="entry name" value="Haem_peroxidase_sf"/>
</dbReference>
<feature type="signal peptide" evidence="18">
    <location>
        <begin position="1"/>
        <end position="26"/>
    </location>
</feature>
<dbReference type="Gene3D" id="1.10.520.10">
    <property type="match status" value="1"/>
</dbReference>
<dbReference type="EC" id="1.11.1.7" evidence="18"/>
<dbReference type="EMBL" id="LFYR01000589">
    <property type="protein sequence ID" value="KMZ73233.1"/>
    <property type="molecule type" value="Genomic_DNA"/>
</dbReference>
<dbReference type="PRINTS" id="PR00461">
    <property type="entry name" value="PLPEROXIDASE"/>
</dbReference>
<feature type="active site" description="Proton acceptor" evidence="13">
    <location>
        <position position="68"/>
    </location>
</feature>
<dbReference type="InterPro" id="IPR019794">
    <property type="entry name" value="Peroxidases_AS"/>
</dbReference>
<feature type="domain" description="Plant heme peroxidase family profile" evidence="19">
    <location>
        <begin position="27"/>
        <end position="320"/>
    </location>
</feature>
<dbReference type="AlphaFoldDB" id="A0A0K9PW25"/>
<dbReference type="PRINTS" id="PR00458">
    <property type="entry name" value="PEROXIDASE"/>
</dbReference>
<evidence type="ECO:0000256" key="18">
    <source>
        <dbReference type="RuleBase" id="RU362060"/>
    </source>
</evidence>
<gene>
    <name evidence="20" type="ORF">ZOSMA_150G00360</name>
</gene>
<evidence type="ECO:0000313" key="20">
    <source>
        <dbReference type="EMBL" id="KMZ73233.1"/>
    </source>
</evidence>
<keyword evidence="8 15" id="KW-0408">Iron</keyword>
<feature type="binding site" evidence="15">
    <location>
        <position position="69"/>
    </location>
    <ligand>
        <name>Ca(2+)</name>
        <dbReference type="ChEBI" id="CHEBI:29108"/>
        <label>1</label>
    </ligand>
</feature>
<dbReference type="GO" id="GO:0042744">
    <property type="term" value="P:hydrogen peroxide catabolic process"/>
    <property type="evidence" value="ECO:0007669"/>
    <property type="project" value="UniProtKB-KW"/>
</dbReference>
<dbReference type="GO" id="GO:0006979">
    <property type="term" value="P:response to oxidative stress"/>
    <property type="evidence" value="ECO:0007669"/>
    <property type="project" value="UniProtKB-UniRule"/>
</dbReference>
<evidence type="ECO:0000256" key="5">
    <source>
        <dbReference type="ARBA" id="ARBA00022723"/>
    </source>
</evidence>
<dbReference type="FunFam" id="1.10.520.10:FF:000009">
    <property type="entry name" value="Peroxidase"/>
    <property type="match status" value="1"/>
</dbReference>
<feature type="site" description="Transition state stabilizer" evidence="16">
    <location>
        <position position="64"/>
    </location>
</feature>
<dbReference type="Pfam" id="PF00141">
    <property type="entry name" value="peroxidase"/>
    <property type="match status" value="1"/>
</dbReference>
<evidence type="ECO:0000256" key="14">
    <source>
        <dbReference type="PIRSR" id="PIRSR600823-2"/>
    </source>
</evidence>
<evidence type="ECO:0000256" key="7">
    <source>
        <dbReference type="ARBA" id="ARBA00023002"/>
    </source>
</evidence>
<feature type="binding site" evidence="15">
    <location>
        <position position="240"/>
    </location>
    <ligand>
        <name>Ca(2+)</name>
        <dbReference type="ChEBI" id="CHEBI:29108"/>
        <label>2</label>
    </ligand>
</feature>
<evidence type="ECO:0000256" key="8">
    <source>
        <dbReference type="ARBA" id="ARBA00023004"/>
    </source>
</evidence>
<dbReference type="SUPFAM" id="SSF48113">
    <property type="entry name" value="Heme-dependent peroxidases"/>
    <property type="match status" value="1"/>
</dbReference>
<dbReference type="PROSITE" id="PS50873">
    <property type="entry name" value="PEROXIDASE_4"/>
    <property type="match status" value="1"/>
</dbReference>
<organism evidence="20 21">
    <name type="scientific">Zostera marina</name>
    <name type="common">Eelgrass</name>
    <dbReference type="NCBI Taxonomy" id="29655"/>
    <lineage>
        <taxon>Eukaryota</taxon>
        <taxon>Viridiplantae</taxon>
        <taxon>Streptophyta</taxon>
        <taxon>Embryophyta</taxon>
        <taxon>Tracheophyta</taxon>
        <taxon>Spermatophyta</taxon>
        <taxon>Magnoliopsida</taxon>
        <taxon>Liliopsida</taxon>
        <taxon>Zosteraceae</taxon>
        <taxon>Zostera</taxon>
    </lineage>
</organism>
<keyword evidence="12 18" id="KW-0376">Hydrogen peroxide</keyword>
<keyword evidence="9 17" id="KW-1015">Disulfide bond</keyword>
<dbReference type="OrthoDB" id="2113341at2759"/>
<dbReference type="InterPro" id="IPR000823">
    <property type="entry name" value="Peroxidase_pln"/>
</dbReference>
<keyword evidence="11" id="KW-0873">Pyrrolidone carboxylic acid</keyword>
<dbReference type="PROSITE" id="PS00436">
    <property type="entry name" value="PEROXIDASE_2"/>
    <property type="match status" value="1"/>
</dbReference>
<keyword evidence="5 15" id="KW-0479">Metal-binding</keyword>
<accession>A0A0K9PW25</accession>
<feature type="binding site" evidence="15">
    <location>
        <position position="74"/>
    </location>
    <ligand>
        <name>Ca(2+)</name>
        <dbReference type="ChEBI" id="CHEBI:29108"/>
        <label>1</label>
    </ligand>
</feature>
<dbReference type="Gene3D" id="1.10.420.10">
    <property type="entry name" value="Peroxidase, domain 2"/>
    <property type="match status" value="1"/>
</dbReference>
<comment type="function">
    <text evidence="18">Removal of H(2)O(2), oxidation of toxic reductants, biosynthesis and degradation of lignin, suberization, auxin catabolism, response to environmental stresses such as wounding, pathogen attack and oxidative stress.</text>
</comment>
<proteinExistence type="inferred from homology"/>
<evidence type="ECO:0000256" key="2">
    <source>
        <dbReference type="ARBA" id="ARBA00006873"/>
    </source>
</evidence>
<feature type="binding site" evidence="15">
    <location>
        <position position="248"/>
    </location>
    <ligand>
        <name>Ca(2+)</name>
        <dbReference type="ChEBI" id="CHEBI:29108"/>
        <label>2</label>
    </ligand>
</feature>
<dbReference type="GO" id="GO:0046872">
    <property type="term" value="F:metal ion binding"/>
    <property type="evidence" value="ECO:0007669"/>
    <property type="project" value="UniProtKB-UniRule"/>
</dbReference>
<comment type="subcellular location">
    <subcellularLocation>
        <location evidence="18">Secreted</location>
    </subcellularLocation>
</comment>
<dbReference type="PANTHER" id="PTHR31388:SF5">
    <property type="entry name" value="PEROXIDASE"/>
    <property type="match status" value="1"/>
</dbReference>
<comment type="similarity">
    <text evidence="18">Belongs to the peroxidase family. Classical plant (class III) peroxidase subfamily.</text>
</comment>
<dbReference type="PANTHER" id="PTHR31388">
    <property type="entry name" value="PEROXIDASE 72-RELATED"/>
    <property type="match status" value="1"/>
</dbReference>
<name>A0A0K9PW25_ZOSMR</name>
<feature type="binding site" evidence="15">
    <location>
        <position position="196"/>
    </location>
    <ligand>
        <name>Ca(2+)</name>
        <dbReference type="ChEBI" id="CHEBI:29108"/>
        <label>2</label>
    </ligand>
</feature>
<reference evidence="21" key="1">
    <citation type="journal article" date="2016" name="Nature">
        <title>The genome of the seagrass Zostera marina reveals angiosperm adaptation to the sea.</title>
        <authorList>
            <person name="Olsen J.L."/>
            <person name="Rouze P."/>
            <person name="Verhelst B."/>
            <person name="Lin Y.-C."/>
            <person name="Bayer T."/>
            <person name="Collen J."/>
            <person name="Dattolo E."/>
            <person name="De Paoli E."/>
            <person name="Dittami S."/>
            <person name="Maumus F."/>
            <person name="Michel G."/>
            <person name="Kersting A."/>
            <person name="Lauritano C."/>
            <person name="Lohaus R."/>
            <person name="Toepel M."/>
            <person name="Tonon T."/>
            <person name="Vanneste K."/>
            <person name="Amirebrahimi M."/>
            <person name="Brakel J."/>
            <person name="Bostroem C."/>
            <person name="Chovatia M."/>
            <person name="Grimwood J."/>
            <person name="Jenkins J.W."/>
            <person name="Jueterbock A."/>
            <person name="Mraz A."/>
            <person name="Stam W.T."/>
            <person name="Tice H."/>
            <person name="Bornberg-Bauer E."/>
            <person name="Green P.J."/>
            <person name="Pearson G.A."/>
            <person name="Procaccini G."/>
            <person name="Duarte C.M."/>
            <person name="Schmutz J."/>
            <person name="Reusch T.B.H."/>
            <person name="Van de Peer Y."/>
        </authorList>
    </citation>
    <scope>NUCLEOTIDE SEQUENCE [LARGE SCALE GENOMIC DNA]</scope>
    <source>
        <strain evidence="21">cv. Finnish</strain>
    </source>
</reference>
<dbReference type="FunFam" id="1.10.420.10:FF:000001">
    <property type="entry name" value="Peroxidase"/>
    <property type="match status" value="1"/>
</dbReference>
<evidence type="ECO:0000256" key="16">
    <source>
        <dbReference type="PIRSR" id="PIRSR600823-4"/>
    </source>
</evidence>
<evidence type="ECO:0000256" key="10">
    <source>
        <dbReference type="ARBA" id="ARBA00023180"/>
    </source>
</evidence>
<keyword evidence="6 15" id="KW-0106">Calcium</keyword>
<evidence type="ECO:0000256" key="9">
    <source>
        <dbReference type="ARBA" id="ARBA00023157"/>
    </source>
</evidence>
<keyword evidence="7 18" id="KW-0560">Oxidoreductase</keyword>
<feature type="binding site" evidence="14">
    <location>
        <position position="165"/>
    </location>
    <ligand>
        <name>substrate</name>
    </ligand>
</feature>
<feature type="binding site" evidence="15">
    <location>
        <position position="72"/>
    </location>
    <ligand>
        <name>Ca(2+)</name>
        <dbReference type="ChEBI" id="CHEBI:29108"/>
        <label>1</label>
    </ligand>
</feature>
<keyword evidence="3 18" id="KW-0575">Peroxidase</keyword>
<dbReference type="CDD" id="cd00693">
    <property type="entry name" value="secretory_peroxidase"/>
    <property type="match status" value="1"/>
</dbReference>
<dbReference type="InterPro" id="IPR002016">
    <property type="entry name" value="Haem_peroxidase"/>
</dbReference>
<feature type="disulfide bond" evidence="17">
    <location>
        <begin position="202"/>
        <end position="227"/>
    </location>
</feature>
<dbReference type="Proteomes" id="UP000036987">
    <property type="component" value="Unassembled WGS sequence"/>
</dbReference>
<evidence type="ECO:0000256" key="1">
    <source>
        <dbReference type="ARBA" id="ARBA00000189"/>
    </source>
</evidence>
<evidence type="ECO:0000256" key="4">
    <source>
        <dbReference type="ARBA" id="ARBA00022617"/>
    </source>
</evidence>
<keyword evidence="4 18" id="KW-0349">Heme</keyword>
<comment type="cofactor">
    <cofactor evidence="15 18">
        <name>Ca(2+)</name>
        <dbReference type="ChEBI" id="CHEBI:29108"/>
    </cofactor>
    <text evidence="15 18">Binds 2 calcium ions per subunit.</text>
</comment>
<feature type="binding site" description="axial binding residue" evidence="15">
    <location>
        <position position="195"/>
    </location>
    <ligand>
        <name>heme b</name>
        <dbReference type="ChEBI" id="CHEBI:60344"/>
    </ligand>
    <ligandPart>
        <name>Fe</name>
        <dbReference type="ChEBI" id="CHEBI:18248"/>
    </ligandPart>
</feature>
<evidence type="ECO:0000256" key="12">
    <source>
        <dbReference type="ARBA" id="ARBA00023324"/>
    </source>
</evidence>
<evidence type="ECO:0000256" key="11">
    <source>
        <dbReference type="ARBA" id="ARBA00023283"/>
    </source>
</evidence>
<dbReference type="GO" id="GO:0005576">
    <property type="term" value="C:extracellular region"/>
    <property type="evidence" value="ECO:0007669"/>
    <property type="project" value="UniProtKB-SubCell"/>
</dbReference>
<keyword evidence="18" id="KW-0732">Signal</keyword>
<keyword evidence="18" id="KW-0964">Secreted</keyword>
<keyword evidence="10" id="KW-0325">Glycoprotein</keyword>
<feature type="binding site" evidence="15">
    <location>
        <position position="76"/>
    </location>
    <ligand>
        <name>Ca(2+)</name>
        <dbReference type="ChEBI" id="CHEBI:29108"/>
        <label>1</label>
    </ligand>
</feature>
<comment type="cofactor">
    <cofactor evidence="15 18">
        <name>heme b</name>
        <dbReference type="ChEBI" id="CHEBI:60344"/>
    </cofactor>
    <text evidence="15 18">Binds 1 heme b (iron(II)-protoporphyrin IX) group per subunit.</text>
</comment>
<evidence type="ECO:0000313" key="21">
    <source>
        <dbReference type="Proteomes" id="UP000036987"/>
    </source>
</evidence>
<dbReference type="OMA" id="ANARMHP"/>
<dbReference type="InterPro" id="IPR019793">
    <property type="entry name" value="Peroxidases_heam-ligand_BS"/>
</dbReference>
<dbReference type="GO" id="GO:0004601">
    <property type="term" value="F:peroxidase activity"/>
    <property type="evidence" value="ECO:0000318"/>
    <property type="project" value="GO_Central"/>
</dbReference>